<evidence type="ECO:0000256" key="1">
    <source>
        <dbReference type="ARBA" id="ARBA00023239"/>
    </source>
</evidence>
<gene>
    <name evidence="2" type="primary">fabZ_2</name>
    <name evidence="2" type="ORF">PAESOLCIP111_06454</name>
</gene>
<dbReference type="PANTHER" id="PTHR30272:SF1">
    <property type="entry name" value="3-HYDROXYACYL-[ACYL-CARRIER-PROTEIN] DEHYDRATASE"/>
    <property type="match status" value="1"/>
</dbReference>
<evidence type="ECO:0000313" key="3">
    <source>
        <dbReference type="Proteomes" id="UP000693672"/>
    </source>
</evidence>
<dbReference type="AlphaFoldDB" id="A0A916NLU3"/>
<sequence length="48" mass="5545">MLDIVRIKENIPHRNPFLLVDRILEVNAGRRAVGIKNVSINEPYFNAK</sequence>
<evidence type="ECO:0000313" key="2">
    <source>
        <dbReference type="EMBL" id="CAG7652093.1"/>
    </source>
</evidence>
<proteinExistence type="predicted"/>
<dbReference type="Proteomes" id="UP000693672">
    <property type="component" value="Unassembled WGS sequence"/>
</dbReference>
<dbReference type="GO" id="GO:0019171">
    <property type="term" value="F:(3R)-hydroxyacyl-[acyl-carrier-protein] dehydratase activity"/>
    <property type="evidence" value="ECO:0007669"/>
    <property type="project" value="UniProtKB-EC"/>
</dbReference>
<protein>
    <submittedName>
        <fullName evidence="2">3-hydroxyacyl-[acyl-carrier-protein] dehydratase FabZ</fullName>
        <ecNumber evidence="2">4.2.1.59</ecNumber>
    </submittedName>
</protein>
<dbReference type="PANTHER" id="PTHR30272">
    <property type="entry name" value="3-HYDROXYACYL-[ACYL-CARRIER-PROTEIN] DEHYDRATASE"/>
    <property type="match status" value="1"/>
</dbReference>
<comment type="caution">
    <text evidence="2">The sequence shown here is derived from an EMBL/GenBank/DDBJ whole genome shotgun (WGS) entry which is preliminary data.</text>
</comment>
<dbReference type="EMBL" id="CAJVAS010000067">
    <property type="protein sequence ID" value="CAG7652093.1"/>
    <property type="molecule type" value="Genomic_DNA"/>
</dbReference>
<reference evidence="2" key="1">
    <citation type="submission" date="2021-06" db="EMBL/GenBank/DDBJ databases">
        <authorList>
            <person name="Criscuolo A."/>
        </authorList>
    </citation>
    <scope>NUCLEOTIDE SEQUENCE</scope>
    <source>
        <strain evidence="2">CIP111600</strain>
    </source>
</reference>
<dbReference type="Pfam" id="PF07977">
    <property type="entry name" value="FabA"/>
    <property type="match status" value="1"/>
</dbReference>
<organism evidence="2 3">
    <name type="scientific">Paenibacillus solanacearum</name>
    <dbReference type="NCBI Taxonomy" id="2048548"/>
    <lineage>
        <taxon>Bacteria</taxon>
        <taxon>Bacillati</taxon>
        <taxon>Bacillota</taxon>
        <taxon>Bacilli</taxon>
        <taxon>Bacillales</taxon>
        <taxon>Paenibacillaceae</taxon>
        <taxon>Paenibacillus</taxon>
    </lineage>
</organism>
<keyword evidence="3" id="KW-1185">Reference proteome</keyword>
<dbReference type="InterPro" id="IPR013114">
    <property type="entry name" value="FabA_FabZ"/>
</dbReference>
<accession>A0A916NLU3</accession>
<dbReference type="EC" id="4.2.1.59" evidence="2"/>
<keyword evidence="1 2" id="KW-0456">Lyase</keyword>
<name>A0A916NLU3_9BACL</name>